<reference evidence="1" key="1">
    <citation type="journal article" date="2015" name="Nature">
        <title>Complex archaea that bridge the gap between prokaryotes and eukaryotes.</title>
        <authorList>
            <person name="Spang A."/>
            <person name="Saw J.H."/>
            <person name="Jorgensen S.L."/>
            <person name="Zaremba-Niedzwiedzka K."/>
            <person name="Martijn J."/>
            <person name="Lind A.E."/>
            <person name="van Eijk R."/>
            <person name="Schleper C."/>
            <person name="Guy L."/>
            <person name="Ettema T.J."/>
        </authorList>
    </citation>
    <scope>NUCLEOTIDE SEQUENCE</scope>
</reference>
<comment type="caution">
    <text evidence="1">The sequence shown here is derived from an EMBL/GenBank/DDBJ whole genome shotgun (WGS) entry which is preliminary data.</text>
</comment>
<accession>A0A0F9SFS3</accession>
<dbReference type="AlphaFoldDB" id="A0A0F9SFS3"/>
<proteinExistence type="predicted"/>
<protein>
    <submittedName>
        <fullName evidence="1">Uncharacterized protein</fullName>
    </submittedName>
</protein>
<gene>
    <name evidence="1" type="ORF">LCGC14_0477110</name>
</gene>
<evidence type="ECO:0000313" key="1">
    <source>
        <dbReference type="EMBL" id="KKN65894.1"/>
    </source>
</evidence>
<dbReference type="EMBL" id="LAZR01000514">
    <property type="protein sequence ID" value="KKN65894.1"/>
    <property type="molecule type" value="Genomic_DNA"/>
</dbReference>
<sequence length="72" mass="8239">MILLTEEEIKNIFRGKCLSSDCSDCTHGCKFVAEAQLKKVVEWLRSTGMDKKFSGLDWQSLLEEIKDATQVR</sequence>
<name>A0A0F9SFS3_9ZZZZ</name>
<organism evidence="1">
    <name type="scientific">marine sediment metagenome</name>
    <dbReference type="NCBI Taxonomy" id="412755"/>
    <lineage>
        <taxon>unclassified sequences</taxon>
        <taxon>metagenomes</taxon>
        <taxon>ecological metagenomes</taxon>
    </lineage>
</organism>